<accession>A0AAE9EFT5</accession>
<proteinExistence type="predicted"/>
<keyword evidence="1" id="KW-0472">Membrane</keyword>
<keyword evidence="1" id="KW-1133">Transmembrane helix</keyword>
<keyword evidence="1" id="KW-0812">Transmembrane</keyword>
<dbReference type="Proteomes" id="UP000829354">
    <property type="component" value="Chromosome II"/>
</dbReference>
<evidence type="ECO:0000313" key="2">
    <source>
        <dbReference type="EMBL" id="UMM20402.1"/>
    </source>
</evidence>
<organism evidence="2 3">
    <name type="scientific">Caenorhabditis briggsae</name>
    <dbReference type="NCBI Taxonomy" id="6238"/>
    <lineage>
        <taxon>Eukaryota</taxon>
        <taxon>Metazoa</taxon>
        <taxon>Ecdysozoa</taxon>
        <taxon>Nematoda</taxon>
        <taxon>Chromadorea</taxon>
        <taxon>Rhabditida</taxon>
        <taxon>Rhabditina</taxon>
        <taxon>Rhabditomorpha</taxon>
        <taxon>Rhabditoidea</taxon>
        <taxon>Rhabditidae</taxon>
        <taxon>Peloderinae</taxon>
        <taxon>Caenorhabditis</taxon>
    </lineage>
</organism>
<dbReference type="EMBL" id="CP092621">
    <property type="protein sequence ID" value="UMM20402.1"/>
    <property type="molecule type" value="Genomic_DNA"/>
</dbReference>
<keyword evidence="3" id="KW-1185">Reference proteome</keyword>
<dbReference type="AlphaFoldDB" id="A0AAE9EFT5"/>
<gene>
    <name evidence="2" type="ORF">L5515_015689</name>
</gene>
<protein>
    <submittedName>
        <fullName evidence="2">Uncharacterized protein</fullName>
    </submittedName>
</protein>
<sequence length="123" mass="14459">MKSLISDSPNNDFVCRSFPFLLIFIEILLLPFFMAILCIEAYNFDRRNGTPLVVSVKEETPIPSRQRNSSLLPDWKEDPFETRVELEVNNLARCRTKQLKMRSRFGSWKGELLLMFRGLERTE</sequence>
<evidence type="ECO:0000256" key="1">
    <source>
        <dbReference type="SAM" id="Phobius"/>
    </source>
</evidence>
<name>A0AAE9EFT5_CAEBR</name>
<reference evidence="2 3" key="1">
    <citation type="submission" date="2022-04" db="EMBL/GenBank/DDBJ databases">
        <title>Chromosome-level reference genomes for two strains of Caenorhabditis briggsae: an improved platform for comparative genomics.</title>
        <authorList>
            <person name="Stevens L."/>
            <person name="Andersen E."/>
        </authorList>
    </citation>
    <scope>NUCLEOTIDE SEQUENCE [LARGE SCALE GENOMIC DNA]</scope>
    <source>
        <strain evidence="2">VX34</strain>
        <tissue evidence="2">Whole-organism</tissue>
    </source>
</reference>
<evidence type="ECO:0000313" key="3">
    <source>
        <dbReference type="Proteomes" id="UP000829354"/>
    </source>
</evidence>
<feature type="transmembrane region" description="Helical" evidence="1">
    <location>
        <begin position="20"/>
        <end position="39"/>
    </location>
</feature>